<dbReference type="GO" id="GO:0008312">
    <property type="term" value="F:7S RNA binding"/>
    <property type="evidence" value="ECO:0007669"/>
    <property type="project" value="InterPro"/>
</dbReference>
<reference evidence="3" key="1">
    <citation type="submission" date="2021-01" db="EMBL/GenBank/DDBJ databases">
        <authorList>
            <person name="Corre E."/>
            <person name="Pelletier E."/>
            <person name="Niang G."/>
            <person name="Scheremetjew M."/>
            <person name="Finn R."/>
            <person name="Kale V."/>
            <person name="Holt S."/>
            <person name="Cochrane G."/>
            <person name="Meng A."/>
            <person name="Brown T."/>
            <person name="Cohen L."/>
        </authorList>
    </citation>
    <scope>NUCLEOTIDE SEQUENCE</scope>
    <source>
        <strain evidence="3">CCMP3107</strain>
    </source>
</reference>
<dbReference type="GO" id="GO:0006614">
    <property type="term" value="P:SRP-dependent cotranslational protein targeting to membrane"/>
    <property type="evidence" value="ECO:0007669"/>
    <property type="project" value="InterPro"/>
</dbReference>
<accession>A0A6V1PGM6</accession>
<evidence type="ECO:0000259" key="2">
    <source>
        <dbReference type="Pfam" id="PF02978"/>
    </source>
</evidence>
<feature type="coiled-coil region" evidence="1">
    <location>
        <begin position="49"/>
        <end position="78"/>
    </location>
</feature>
<dbReference type="InterPro" id="IPR036891">
    <property type="entry name" value="Signal_recog_part_SRP54_M_sf"/>
</dbReference>
<protein>
    <recommendedName>
        <fullName evidence="2">Signal recognition particle SRP54 subunit M-domain domain-containing protein</fullName>
    </recommendedName>
</protein>
<evidence type="ECO:0000313" key="3">
    <source>
        <dbReference type="EMBL" id="CAE0629681.1"/>
    </source>
</evidence>
<sequence>MASLMMIRRTFKSPLLENYVRAIALKKTAKHLVLYPFPQQIVRRNFGLLDKIQDKIMQKQADNEAKQMKNQFKEMAQTEIFNLNVFSKQIEEGMSNWITKVPGLRNQPEIEKVTKMKKILDAMTELEKAKPERLTTVQRRRIAQDSEQGTRAVEDLLYQFEKSALLHRWLRTRAAKGQRIPRTQEELMELASRSRTQHQFMTEAEKKAMSKIAQQRRR</sequence>
<name>A0A6V1PGM6_HETAK</name>
<dbReference type="AlphaFoldDB" id="A0A6V1PGM6"/>
<dbReference type="EMBL" id="HBIU01017937">
    <property type="protein sequence ID" value="CAE0629681.1"/>
    <property type="molecule type" value="Transcribed_RNA"/>
</dbReference>
<evidence type="ECO:0000256" key="1">
    <source>
        <dbReference type="SAM" id="Coils"/>
    </source>
</evidence>
<proteinExistence type="predicted"/>
<dbReference type="Gene3D" id="1.10.260.30">
    <property type="entry name" value="Signal recognition particle, SRP54 subunit, M-domain"/>
    <property type="match status" value="1"/>
</dbReference>
<dbReference type="GO" id="GO:0048500">
    <property type="term" value="C:signal recognition particle"/>
    <property type="evidence" value="ECO:0007669"/>
    <property type="project" value="InterPro"/>
</dbReference>
<dbReference type="SUPFAM" id="SSF47446">
    <property type="entry name" value="Signal peptide-binding domain"/>
    <property type="match status" value="1"/>
</dbReference>
<gene>
    <name evidence="3" type="ORF">HAKA00212_LOCUS8366</name>
</gene>
<dbReference type="Pfam" id="PF02978">
    <property type="entry name" value="SRP_SPB"/>
    <property type="match status" value="1"/>
</dbReference>
<dbReference type="InterPro" id="IPR004125">
    <property type="entry name" value="Signal_recog_particle_SRP54_M"/>
</dbReference>
<feature type="domain" description="Signal recognition particle SRP54 subunit M-domain" evidence="2">
    <location>
        <begin position="81"/>
        <end position="163"/>
    </location>
</feature>
<organism evidence="3">
    <name type="scientific">Heterosigma akashiwo</name>
    <name type="common">Chromophytic alga</name>
    <name type="synonym">Heterosigma carterae</name>
    <dbReference type="NCBI Taxonomy" id="2829"/>
    <lineage>
        <taxon>Eukaryota</taxon>
        <taxon>Sar</taxon>
        <taxon>Stramenopiles</taxon>
        <taxon>Ochrophyta</taxon>
        <taxon>Raphidophyceae</taxon>
        <taxon>Chattonellales</taxon>
        <taxon>Chattonellaceae</taxon>
        <taxon>Heterosigma</taxon>
    </lineage>
</organism>
<keyword evidence="1" id="KW-0175">Coiled coil</keyword>